<keyword evidence="4 9" id="KW-0812">Transmembrane</keyword>
<dbReference type="AlphaFoldDB" id="A0A4P9YUV2"/>
<keyword evidence="5" id="KW-0547">Nucleotide-binding</keyword>
<dbReference type="InterPro" id="IPR036640">
    <property type="entry name" value="ABC1_TM_sf"/>
</dbReference>
<evidence type="ECO:0000313" key="13">
    <source>
        <dbReference type="Proteomes" id="UP000278143"/>
    </source>
</evidence>
<feature type="domain" description="ABC transmembrane type-1" evidence="11">
    <location>
        <begin position="2"/>
        <end position="163"/>
    </location>
</feature>
<dbReference type="InterPro" id="IPR017871">
    <property type="entry name" value="ABC_transporter-like_CS"/>
</dbReference>
<comment type="similarity">
    <text evidence="2">Belongs to the ABC transporter superfamily. ABCC family. Conjugate transporter (TC 3.A.1.208) subfamily.</text>
</comment>
<evidence type="ECO:0000256" key="8">
    <source>
        <dbReference type="ARBA" id="ARBA00023136"/>
    </source>
</evidence>
<reference evidence="13" key="1">
    <citation type="journal article" date="2018" name="Nat. Microbiol.">
        <title>Leveraging single-cell genomics to expand the fungal tree of life.</title>
        <authorList>
            <person name="Ahrendt S.R."/>
            <person name="Quandt C.A."/>
            <person name="Ciobanu D."/>
            <person name="Clum A."/>
            <person name="Salamov A."/>
            <person name="Andreopoulos B."/>
            <person name="Cheng J.F."/>
            <person name="Woyke T."/>
            <person name="Pelin A."/>
            <person name="Henrissat B."/>
            <person name="Reynolds N.K."/>
            <person name="Benny G.L."/>
            <person name="Smith M.E."/>
            <person name="James T.Y."/>
            <person name="Grigoriev I.V."/>
        </authorList>
    </citation>
    <scope>NUCLEOTIDE SEQUENCE [LARGE SCALE GENOMIC DNA]</scope>
    <source>
        <strain evidence="13">Benny S71-1</strain>
    </source>
</reference>
<evidence type="ECO:0000256" key="9">
    <source>
        <dbReference type="SAM" id="Phobius"/>
    </source>
</evidence>
<dbReference type="PANTHER" id="PTHR24223">
    <property type="entry name" value="ATP-BINDING CASSETTE SUB-FAMILY C"/>
    <property type="match status" value="1"/>
</dbReference>
<keyword evidence="12" id="KW-0378">Hydrolase</keyword>
<dbReference type="Gene3D" id="1.20.1560.10">
    <property type="entry name" value="ABC transporter type 1, transmembrane domain"/>
    <property type="match status" value="1"/>
</dbReference>
<dbReference type="OrthoDB" id="6500128at2759"/>
<feature type="transmembrane region" description="Helical" evidence="9">
    <location>
        <begin position="137"/>
        <end position="156"/>
    </location>
</feature>
<evidence type="ECO:0000259" key="10">
    <source>
        <dbReference type="PROSITE" id="PS50893"/>
    </source>
</evidence>
<keyword evidence="7 9" id="KW-1133">Transmembrane helix</keyword>
<organism evidence="12 13">
    <name type="scientific">Syncephalis pseudoplumigaleata</name>
    <dbReference type="NCBI Taxonomy" id="1712513"/>
    <lineage>
        <taxon>Eukaryota</taxon>
        <taxon>Fungi</taxon>
        <taxon>Fungi incertae sedis</taxon>
        <taxon>Zoopagomycota</taxon>
        <taxon>Zoopagomycotina</taxon>
        <taxon>Zoopagomycetes</taxon>
        <taxon>Zoopagales</taxon>
        <taxon>Piptocephalidaceae</taxon>
        <taxon>Syncephalis</taxon>
    </lineage>
</organism>
<gene>
    <name evidence="12" type="ORF">SYNPS1DRAFT_33470</name>
</gene>
<dbReference type="InterPro" id="IPR011527">
    <property type="entry name" value="ABC1_TM_dom"/>
</dbReference>
<dbReference type="InterPro" id="IPR050173">
    <property type="entry name" value="ABC_transporter_C-like"/>
</dbReference>
<evidence type="ECO:0000256" key="5">
    <source>
        <dbReference type="ARBA" id="ARBA00022741"/>
    </source>
</evidence>
<name>A0A4P9YUV2_9FUNG</name>
<evidence type="ECO:0000256" key="6">
    <source>
        <dbReference type="ARBA" id="ARBA00022840"/>
    </source>
</evidence>
<feature type="domain" description="ABC transporter" evidence="10">
    <location>
        <begin position="202"/>
        <end position="436"/>
    </location>
</feature>
<dbReference type="PANTHER" id="PTHR24223:SF456">
    <property type="entry name" value="MULTIDRUG RESISTANCE-ASSOCIATED PROTEIN LETHAL(2)03659"/>
    <property type="match status" value="1"/>
</dbReference>
<accession>A0A4P9YUV2</accession>
<evidence type="ECO:0000256" key="1">
    <source>
        <dbReference type="ARBA" id="ARBA00004141"/>
    </source>
</evidence>
<dbReference type="SMART" id="SM00382">
    <property type="entry name" value="AAA"/>
    <property type="match status" value="1"/>
</dbReference>
<evidence type="ECO:0000256" key="4">
    <source>
        <dbReference type="ARBA" id="ARBA00022692"/>
    </source>
</evidence>
<dbReference type="PROSITE" id="PS50929">
    <property type="entry name" value="ABC_TM1F"/>
    <property type="match status" value="1"/>
</dbReference>
<dbReference type="PROSITE" id="PS50893">
    <property type="entry name" value="ABC_TRANSPORTER_2"/>
    <property type="match status" value="1"/>
</dbReference>
<protein>
    <submittedName>
        <fullName evidence="12">P-loop containing nucleoside triphosphate hydrolase protein</fullName>
    </submittedName>
</protein>
<evidence type="ECO:0000256" key="2">
    <source>
        <dbReference type="ARBA" id="ARBA00009726"/>
    </source>
</evidence>
<feature type="transmembrane region" description="Helical" evidence="9">
    <location>
        <begin position="6"/>
        <end position="37"/>
    </location>
</feature>
<dbReference type="SUPFAM" id="SSF52540">
    <property type="entry name" value="P-loop containing nucleoside triphosphate hydrolases"/>
    <property type="match status" value="1"/>
</dbReference>
<dbReference type="SUPFAM" id="SSF90123">
    <property type="entry name" value="ABC transporter transmembrane region"/>
    <property type="match status" value="1"/>
</dbReference>
<keyword evidence="3" id="KW-0813">Transport</keyword>
<dbReference type="Gene3D" id="3.40.50.300">
    <property type="entry name" value="P-loop containing nucleotide triphosphate hydrolases"/>
    <property type="match status" value="1"/>
</dbReference>
<evidence type="ECO:0000256" key="7">
    <source>
        <dbReference type="ARBA" id="ARBA00022989"/>
    </source>
</evidence>
<dbReference type="PROSITE" id="PS00211">
    <property type="entry name" value="ABC_TRANSPORTER_1"/>
    <property type="match status" value="1"/>
</dbReference>
<dbReference type="GO" id="GO:0140359">
    <property type="term" value="F:ABC-type transporter activity"/>
    <property type="evidence" value="ECO:0007669"/>
    <property type="project" value="InterPro"/>
</dbReference>
<keyword evidence="6" id="KW-0067">ATP-binding</keyword>
<evidence type="ECO:0000259" key="11">
    <source>
        <dbReference type="PROSITE" id="PS50929"/>
    </source>
</evidence>
<dbReference type="FunFam" id="3.40.50.300:FF:000163">
    <property type="entry name" value="Multidrug resistance-associated protein member 4"/>
    <property type="match status" value="1"/>
</dbReference>
<comment type="subcellular location">
    <subcellularLocation>
        <location evidence="1">Membrane</location>
        <topology evidence="1">Multi-pass membrane protein</topology>
    </subcellularLocation>
</comment>
<dbReference type="CDD" id="cd03244">
    <property type="entry name" value="ABCC_MRP_domain2"/>
    <property type="match status" value="1"/>
</dbReference>
<evidence type="ECO:0000313" key="12">
    <source>
        <dbReference type="EMBL" id="RKP23182.1"/>
    </source>
</evidence>
<keyword evidence="13" id="KW-1185">Reference proteome</keyword>
<dbReference type="Proteomes" id="UP000278143">
    <property type="component" value="Unassembled WGS sequence"/>
</dbReference>
<proteinExistence type="inferred from homology"/>
<dbReference type="GO" id="GO:0016887">
    <property type="term" value="F:ATP hydrolysis activity"/>
    <property type="evidence" value="ECO:0007669"/>
    <property type="project" value="InterPro"/>
</dbReference>
<keyword evidence="8 9" id="KW-0472">Membrane</keyword>
<dbReference type="InterPro" id="IPR003593">
    <property type="entry name" value="AAA+_ATPase"/>
</dbReference>
<dbReference type="GO" id="GO:0016020">
    <property type="term" value="C:membrane"/>
    <property type="evidence" value="ECO:0007669"/>
    <property type="project" value="UniProtKB-SubCell"/>
</dbReference>
<dbReference type="Pfam" id="PF00005">
    <property type="entry name" value="ABC_tran"/>
    <property type="match status" value="1"/>
</dbReference>
<evidence type="ECO:0000256" key="3">
    <source>
        <dbReference type="ARBA" id="ARBA00022448"/>
    </source>
</evidence>
<sequence length="451" mass="49843">MLLLMLAISVAVFIMICVVFPVFLAPLVPLLGLYYFLQLFYRASTRELKRIESITRSPLLAHFTETLNGLATIRAYRVEARFARDNRRLMDATNRSYYLIFAVQRWLGTNASTLTNVLTFLVSLVIISYRATTDPGIAGLIMSYLLQVIAMLNLTIRYASELEVNMNAVERLQYYAEELEQEAPAVIEKTRPDKQWPATGSIEIDQLHLAYRKGLPDVLHGISASIRGGEKIGIVGRTGAGKSSIMVALFRLVEASKGSIAIDGVDIASIGLADLRSRMSIIPQDPTLFHGTVRSNLDPFGHHDDHALWDALERAGMKEYVAGLPAGLDAEITEGGENLSAGQRQLVCLARAMLVNARIIVMDEATASVDMRTDALLQKAIREDFAGCTILTIAHRLNTVIDYDRIMVLDAGEIREFDSPRRLLENTDGIFHSMVAETGPANAAYLASLVR</sequence>
<dbReference type="InterPro" id="IPR027417">
    <property type="entry name" value="P-loop_NTPase"/>
</dbReference>
<dbReference type="GO" id="GO:0005524">
    <property type="term" value="F:ATP binding"/>
    <property type="evidence" value="ECO:0007669"/>
    <property type="project" value="UniProtKB-KW"/>
</dbReference>
<dbReference type="InterPro" id="IPR003439">
    <property type="entry name" value="ABC_transporter-like_ATP-bd"/>
</dbReference>
<dbReference type="EMBL" id="KZ991235">
    <property type="protein sequence ID" value="RKP23182.1"/>
    <property type="molecule type" value="Genomic_DNA"/>
</dbReference>
<feature type="transmembrane region" description="Helical" evidence="9">
    <location>
        <begin position="113"/>
        <end position="131"/>
    </location>
</feature>
<dbReference type="Pfam" id="PF00664">
    <property type="entry name" value="ABC_membrane"/>
    <property type="match status" value="1"/>
</dbReference>